<comment type="caution">
    <text evidence="3">The sequence shown here is derived from an EMBL/GenBank/DDBJ whole genome shotgun (WGS) entry which is preliminary data.</text>
</comment>
<evidence type="ECO:0000256" key="2">
    <source>
        <dbReference type="PIRSR" id="PIRSR011396-2"/>
    </source>
</evidence>
<dbReference type="InterPro" id="IPR006905">
    <property type="entry name" value="Flavin_halogenase"/>
</dbReference>
<feature type="binding site" evidence="2">
    <location>
        <begin position="15"/>
        <end position="18"/>
    </location>
    <ligand>
        <name>FAD</name>
        <dbReference type="ChEBI" id="CHEBI:57692"/>
    </ligand>
</feature>
<evidence type="ECO:0000256" key="1">
    <source>
        <dbReference type="PIRSR" id="PIRSR011396-1"/>
    </source>
</evidence>
<dbReference type="OrthoDB" id="462203at2"/>
<dbReference type="GO" id="GO:0000166">
    <property type="term" value="F:nucleotide binding"/>
    <property type="evidence" value="ECO:0007669"/>
    <property type="project" value="UniProtKB-KW"/>
</dbReference>
<dbReference type="Gene3D" id="3.50.50.60">
    <property type="entry name" value="FAD/NAD(P)-binding domain"/>
    <property type="match status" value="1"/>
</dbReference>
<dbReference type="InterPro" id="IPR050816">
    <property type="entry name" value="Flavin-dep_Halogenase_NPB"/>
</dbReference>
<dbReference type="PANTHER" id="PTHR43747">
    <property type="entry name" value="FAD-BINDING PROTEIN"/>
    <property type="match status" value="1"/>
</dbReference>
<proteinExistence type="predicted"/>
<dbReference type="PIRSF" id="PIRSF011396">
    <property type="entry name" value="Trp_halogenase"/>
    <property type="match status" value="1"/>
</dbReference>
<keyword evidence="2" id="KW-0285">Flavoprotein</keyword>
<reference evidence="3 4" key="1">
    <citation type="submission" date="2019-01" db="EMBL/GenBank/DDBJ databases">
        <authorList>
            <person name="Chen W.-M."/>
        </authorList>
    </citation>
    <scope>NUCLEOTIDE SEQUENCE [LARGE SCALE GENOMIC DNA]</scope>
    <source>
        <strain evidence="3 4">ICH-3</strain>
    </source>
</reference>
<feature type="binding site" evidence="2">
    <location>
        <position position="337"/>
    </location>
    <ligand>
        <name>FAD</name>
        <dbReference type="ChEBI" id="CHEBI:57692"/>
    </ligand>
</feature>
<dbReference type="InterPro" id="IPR036188">
    <property type="entry name" value="FAD/NAD-bd_sf"/>
</dbReference>
<keyword evidence="4" id="KW-1185">Reference proteome</keyword>
<feature type="binding site" evidence="2">
    <location>
        <position position="80"/>
    </location>
    <ligand>
        <name>7-chloro-L-tryptophan</name>
        <dbReference type="ChEBI" id="CHEBI:58713"/>
    </ligand>
</feature>
<dbReference type="Pfam" id="PF04820">
    <property type="entry name" value="Trp_halogenase"/>
    <property type="match status" value="1"/>
</dbReference>
<dbReference type="Proteomes" id="UP000288178">
    <property type="component" value="Unassembled WGS sequence"/>
</dbReference>
<dbReference type="GO" id="GO:0004497">
    <property type="term" value="F:monooxygenase activity"/>
    <property type="evidence" value="ECO:0007669"/>
    <property type="project" value="InterPro"/>
</dbReference>
<dbReference type="EMBL" id="SACT01000008">
    <property type="protein sequence ID" value="RVT49425.1"/>
    <property type="molecule type" value="Genomic_DNA"/>
</dbReference>
<dbReference type="PANTHER" id="PTHR43747:SF4">
    <property type="entry name" value="FLAVIN-DEPENDENT TRYPTOPHAN HALOGENASE"/>
    <property type="match status" value="1"/>
</dbReference>
<evidence type="ECO:0000313" key="3">
    <source>
        <dbReference type="EMBL" id="RVT49425.1"/>
    </source>
</evidence>
<dbReference type="AlphaFoldDB" id="A0A3S2TP12"/>
<sequence>MDSDRRLRRIVVVGGGSAGWMSAAALTRAVGAACEIMLIESEQIGTVGVGEATIPPIRLFNQLIGLDEAEFLRRTQGSIKLGIEFVGWGRQGHRYFHPFGPHGLGFDMVPLHQWWLAAQAAGVPGLPPLHEWSMAWALAQRQRVTRPVADPRNVLSSFDYAYHFDAGLYARYLREVCEARGVQRLEGRIVHVALRAGDGFVEHVRLDDGREVAGDLFLDCSGFRGLLIEEALHTGYEDWRHWLPCDRAMAVPCASSADFTPYTRSTAQEAGWQWRIPLQHRTGNGYVYCSEHLDDTRAAELLLSRLDGAALADPRPLRFVTGRRRQFWQRNVVAIGLASGFMEPLESTSLHLVQSALSRLLALFPDRDMDPWTVAEYNRLGIEEFERIRDFLILHYKLTERDDTPLWRHCAAMPVPDSLQYRIDQFRARGRLVSPGPELFGPASWLAVQVGQFNRPERVDGLLPLRGVDGMAMLRRQHEAMHGTAQAQPGHRAFLQRIGAAAAPGPV</sequence>
<feature type="active site" evidence="1">
    <location>
        <position position="80"/>
    </location>
</feature>
<protein>
    <submittedName>
        <fullName evidence="3">Tryptophan 7-halogenase</fullName>
    </submittedName>
</protein>
<keyword evidence="2" id="KW-0547">Nucleotide-binding</keyword>
<dbReference type="InterPro" id="IPR033856">
    <property type="entry name" value="Trp_halogen"/>
</dbReference>
<dbReference type="RefSeq" id="WP_128200176.1">
    <property type="nucleotide sequence ID" value="NZ_SACT01000008.1"/>
</dbReference>
<evidence type="ECO:0000313" key="4">
    <source>
        <dbReference type="Proteomes" id="UP000288178"/>
    </source>
</evidence>
<keyword evidence="2" id="KW-0274">FAD</keyword>
<accession>A0A3S2TP12</accession>
<organism evidence="3 4">
    <name type="scientific">Rubrivivax albus</name>
    <dbReference type="NCBI Taxonomy" id="2499835"/>
    <lineage>
        <taxon>Bacteria</taxon>
        <taxon>Pseudomonadati</taxon>
        <taxon>Pseudomonadota</taxon>
        <taxon>Betaproteobacteria</taxon>
        <taxon>Burkholderiales</taxon>
        <taxon>Sphaerotilaceae</taxon>
        <taxon>Rubrivivax</taxon>
    </lineage>
</organism>
<feature type="binding site" evidence="2">
    <location>
        <position position="346"/>
    </location>
    <ligand>
        <name>L-tryptophan</name>
        <dbReference type="ChEBI" id="CHEBI:57912"/>
    </ligand>
</feature>
<name>A0A3S2TP12_9BURK</name>
<dbReference type="SUPFAM" id="SSF51905">
    <property type="entry name" value="FAD/NAD(P)-binding domain"/>
    <property type="match status" value="1"/>
</dbReference>
<gene>
    <name evidence="3" type="ORF">ENE75_20355</name>
</gene>